<evidence type="ECO:0000313" key="2">
    <source>
        <dbReference type="Proteomes" id="UP000538292"/>
    </source>
</evidence>
<evidence type="ECO:0000313" key="1">
    <source>
        <dbReference type="EMBL" id="MBA4601228.1"/>
    </source>
</evidence>
<reference evidence="1 2" key="1">
    <citation type="submission" date="2020-07" db="EMBL/GenBank/DDBJ databases">
        <title>Thermoactinomyces phylogeny.</title>
        <authorList>
            <person name="Dunlap C."/>
        </authorList>
    </citation>
    <scope>NUCLEOTIDE SEQUENCE [LARGE SCALE GENOMIC DNA]</scope>
    <source>
        <strain evidence="1 2">AMNI-1</strain>
    </source>
</reference>
<organism evidence="1 2">
    <name type="scientific">Thermoactinomyces mirandus</name>
    <dbReference type="NCBI Taxonomy" id="2756294"/>
    <lineage>
        <taxon>Bacteria</taxon>
        <taxon>Bacillati</taxon>
        <taxon>Bacillota</taxon>
        <taxon>Bacilli</taxon>
        <taxon>Bacillales</taxon>
        <taxon>Thermoactinomycetaceae</taxon>
        <taxon>Thermoactinomyces</taxon>
    </lineage>
</organism>
<dbReference type="AlphaFoldDB" id="A0A7W1XQ59"/>
<dbReference type="RefSeq" id="WP_181737491.1">
    <property type="nucleotide sequence ID" value="NZ_JACEOL010000007.1"/>
</dbReference>
<sequence length="66" mass="7965">MELWEKIGVVSAEQMEMGKKSLAVWGSYIYFSNYHRWISYSSCFCHIILYQFLCSTPLSRYYRYLS</sequence>
<dbReference type="Proteomes" id="UP000538292">
    <property type="component" value="Unassembled WGS sequence"/>
</dbReference>
<keyword evidence="2" id="KW-1185">Reference proteome</keyword>
<proteinExistence type="predicted"/>
<accession>A0A7W1XQ59</accession>
<gene>
    <name evidence="1" type="ORF">H2C83_02575</name>
</gene>
<name>A0A7W1XQ59_9BACL</name>
<protein>
    <submittedName>
        <fullName evidence="1">Uncharacterized protein</fullName>
    </submittedName>
</protein>
<comment type="caution">
    <text evidence="1">The sequence shown here is derived from an EMBL/GenBank/DDBJ whole genome shotgun (WGS) entry which is preliminary data.</text>
</comment>
<dbReference type="EMBL" id="JACEOL010000007">
    <property type="protein sequence ID" value="MBA4601228.1"/>
    <property type="molecule type" value="Genomic_DNA"/>
</dbReference>